<keyword evidence="3" id="KW-1185">Reference proteome</keyword>
<evidence type="ECO:0000256" key="1">
    <source>
        <dbReference type="SAM" id="Phobius"/>
    </source>
</evidence>
<keyword evidence="1" id="KW-1133">Transmembrane helix</keyword>
<evidence type="ECO:0008006" key="4">
    <source>
        <dbReference type="Google" id="ProtNLM"/>
    </source>
</evidence>
<proteinExistence type="predicted"/>
<protein>
    <recommendedName>
        <fullName evidence="4">CX domain-containing protein</fullName>
    </recommendedName>
</protein>
<reference evidence="2 3" key="1">
    <citation type="submission" date="2023-08" db="EMBL/GenBank/DDBJ databases">
        <title>A Necator americanus chromosomal reference genome.</title>
        <authorList>
            <person name="Ilik V."/>
            <person name="Petrzelkova K.J."/>
            <person name="Pardy F."/>
            <person name="Fuh T."/>
            <person name="Niatou-Singa F.S."/>
            <person name="Gouil Q."/>
            <person name="Baker L."/>
            <person name="Ritchie M.E."/>
            <person name="Jex A.R."/>
            <person name="Gazzola D."/>
            <person name="Li H."/>
            <person name="Toshio Fujiwara R."/>
            <person name="Zhan B."/>
            <person name="Aroian R.V."/>
            <person name="Pafco B."/>
            <person name="Schwarz E.M."/>
        </authorList>
    </citation>
    <scope>NUCLEOTIDE SEQUENCE [LARGE SCALE GENOMIC DNA]</scope>
    <source>
        <strain evidence="2 3">Aroian</strain>
        <tissue evidence="2">Whole animal</tissue>
    </source>
</reference>
<dbReference type="EMBL" id="JAVFWL010000004">
    <property type="protein sequence ID" value="KAK6746547.1"/>
    <property type="molecule type" value="Genomic_DNA"/>
</dbReference>
<dbReference type="Proteomes" id="UP001303046">
    <property type="component" value="Unassembled WGS sequence"/>
</dbReference>
<comment type="caution">
    <text evidence="2">The sequence shown here is derived from an EMBL/GenBank/DDBJ whole genome shotgun (WGS) entry which is preliminary data.</text>
</comment>
<feature type="transmembrane region" description="Helical" evidence="1">
    <location>
        <begin position="54"/>
        <end position="74"/>
    </location>
</feature>
<evidence type="ECO:0000313" key="2">
    <source>
        <dbReference type="EMBL" id="KAK6746547.1"/>
    </source>
</evidence>
<keyword evidence="1" id="KW-0472">Membrane</keyword>
<name>A0ABR1D8D7_NECAM</name>
<sequence length="146" mass="16803">MLNYTVVCTINKSEPAYQPNVYLCRTGSYCCFAEGEAACCLSNITLESVFHQTYPIVLVFLGFMFVALLVRFYFTDDEPRAEIDNESSKKNSVMAVLYPTAEDDHVDDPLFGKVFEERVARRAYVSRQFETAETLRRRKSTYTIED</sequence>
<organism evidence="2 3">
    <name type="scientific">Necator americanus</name>
    <name type="common">Human hookworm</name>
    <dbReference type="NCBI Taxonomy" id="51031"/>
    <lineage>
        <taxon>Eukaryota</taxon>
        <taxon>Metazoa</taxon>
        <taxon>Ecdysozoa</taxon>
        <taxon>Nematoda</taxon>
        <taxon>Chromadorea</taxon>
        <taxon>Rhabditida</taxon>
        <taxon>Rhabditina</taxon>
        <taxon>Rhabditomorpha</taxon>
        <taxon>Strongyloidea</taxon>
        <taxon>Ancylostomatidae</taxon>
        <taxon>Bunostominae</taxon>
        <taxon>Necator</taxon>
    </lineage>
</organism>
<gene>
    <name evidence="2" type="primary">Necator_chrIV.g13346</name>
    <name evidence="2" type="ORF">RB195_000055</name>
</gene>
<accession>A0ABR1D8D7</accession>
<evidence type="ECO:0000313" key="3">
    <source>
        <dbReference type="Proteomes" id="UP001303046"/>
    </source>
</evidence>
<keyword evidence="1" id="KW-0812">Transmembrane</keyword>